<dbReference type="AlphaFoldDB" id="A0A943ABH8"/>
<comment type="caution">
    <text evidence="1">The sequence shown here is derived from an EMBL/GenBank/DDBJ whole genome shotgun (WGS) entry which is preliminary data.</text>
</comment>
<sequence>MRSDIKNRIGERRMMNCGEEAEIIEYVNNSNITIKFLKTDELIRCQYDSFKKGLIKSHFTPTVYGVGIVGLEKARYSSGEHIRSYDIWKNMLRRCYDEKHQEKYPTYIGCIVCDEWLHYKNFKKWYEDNYYEINNEKMCLDKDILVKGNKVYSPETCIFVPQNINSLFLKNNNSRGDLPIGVCWNKRDKKYQANCNIFNIESNKYTYTYLGLYNTPEEAFEVYKKAKEENIKLVANYYKDRIPNRLYDAMYKYEVHIDD</sequence>
<evidence type="ECO:0000313" key="2">
    <source>
        <dbReference type="Proteomes" id="UP000778864"/>
    </source>
</evidence>
<dbReference type="RefSeq" id="WP_278468122.1">
    <property type="nucleotide sequence ID" value="NZ_JAGZMU010000005.1"/>
</dbReference>
<name>A0A943ABH8_VEIPA</name>
<protein>
    <recommendedName>
        <fullName evidence="3">AP2 domain protein</fullName>
    </recommendedName>
</protein>
<dbReference type="EMBL" id="JAGZMU010000005">
    <property type="protein sequence ID" value="MBS4893798.1"/>
    <property type="molecule type" value="Genomic_DNA"/>
</dbReference>
<accession>A0A943ABH8</accession>
<organism evidence="1 2">
    <name type="scientific">Veillonella parvula</name>
    <name type="common">Staphylococcus parvulus</name>
    <dbReference type="NCBI Taxonomy" id="29466"/>
    <lineage>
        <taxon>Bacteria</taxon>
        <taxon>Bacillati</taxon>
        <taxon>Bacillota</taxon>
        <taxon>Negativicutes</taxon>
        <taxon>Veillonellales</taxon>
        <taxon>Veillonellaceae</taxon>
        <taxon>Veillonella</taxon>
    </lineage>
</organism>
<proteinExistence type="predicted"/>
<evidence type="ECO:0000313" key="1">
    <source>
        <dbReference type="EMBL" id="MBS4893798.1"/>
    </source>
</evidence>
<reference evidence="1" key="1">
    <citation type="submission" date="2021-02" db="EMBL/GenBank/DDBJ databases">
        <title>Infant gut strain persistence is associated with maternal origin, phylogeny, and functional potential including surface adhesion and iron acquisition.</title>
        <authorList>
            <person name="Lou Y.C."/>
        </authorList>
    </citation>
    <scope>NUCLEOTIDE SEQUENCE</scope>
    <source>
        <strain evidence="1">L3_108_031G1_dasL3_108_031G1_concoct_20</strain>
    </source>
</reference>
<evidence type="ECO:0008006" key="3">
    <source>
        <dbReference type="Google" id="ProtNLM"/>
    </source>
</evidence>
<dbReference type="Proteomes" id="UP000778864">
    <property type="component" value="Unassembled WGS sequence"/>
</dbReference>
<gene>
    <name evidence="1" type="ORF">KHZ90_08485</name>
</gene>